<protein>
    <submittedName>
        <fullName evidence="1">Uncharacterized protein</fullName>
    </submittedName>
</protein>
<name>A0ABN6FF94_SINCY</name>
<evidence type="ECO:0000313" key="1">
    <source>
        <dbReference type="EMBL" id="BCT75540.1"/>
    </source>
</evidence>
<organism evidence="1 2">
    <name type="scientific">Sinomonas cyclohexanicum</name>
    <name type="common">Corynebacterium cyclohexanicum</name>
    <dbReference type="NCBI Taxonomy" id="322009"/>
    <lineage>
        <taxon>Bacteria</taxon>
        <taxon>Bacillati</taxon>
        <taxon>Actinomycetota</taxon>
        <taxon>Actinomycetes</taxon>
        <taxon>Micrococcales</taxon>
        <taxon>Micrococcaceae</taxon>
        <taxon>Sinomonas</taxon>
    </lineage>
</organism>
<sequence>MTSHGGTWQDYLDTPESVIEAFARLDAVDRRVRQPARALGNTSSGHEIPEIQ</sequence>
<gene>
    <name evidence="1" type="ORF">SCMU_13820</name>
</gene>
<dbReference type="Proteomes" id="UP001319861">
    <property type="component" value="Chromosome"/>
</dbReference>
<dbReference type="RefSeq" id="WP_229232271.1">
    <property type="nucleotide sequence ID" value="NZ_AP024525.1"/>
</dbReference>
<keyword evidence="2" id="KW-1185">Reference proteome</keyword>
<proteinExistence type="predicted"/>
<evidence type="ECO:0000313" key="2">
    <source>
        <dbReference type="Proteomes" id="UP001319861"/>
    </source>
</evidence>
<dbReference type="EMBL" id="AP024525">
    <property type="protein sequence ID" value="BCT75540.1"/>
    <property type="molecule type" value="Genomic_DNA"/>
</dbReference>
<accession>A0ABN6FF94</accession>
<reference evidence="1 2" key="1">
    <citation type="journal article" date="2021" name="J. Biosci. Bioeng.">
        <title>Identification and characterization of a chc gene cluster responsible for the aromatization pathway of cyclohexanecarboxylate degradation in Sinomonas cyclohexanicum ATCC 51369.</title>
        <authorList>
            <person name="Yamamoto T."/>
            <person name="Hasegawa Y."/>
            <person name="Lau P.C.K."/>
            <person name="Iwaki H."/>
        </authorList>
    </citation>
    <scope>NUCLEOTIDE SEQUENCE [LARGE SCALE GENOMIC DNA]</scope>
    <source>
        <strain evidence="1 2">ATCC 51369</strain>
    </source>
</reference>